<organism evidence="1 2">
    <name type="scientific">Flavobacterium sediminis</name>
    <dbReference type="NCBI Taxonomy" id="2201181"/>
    <lineage>
        <taxon>Bacteria</taxon>
        <taxon>Pseudomonadati</taxon>
        <taxon>Bacteroidota</taxon>
        <taxon>Flavobacteriia</taxon>
        <taxon>Flavobacteriales</taxon>
        <taxon>Flavobacteriaceae</taxon>
        <taxon>Flavobacterium</taxon>
    </lineage>
</organism>
<name>A0A2U8QS85_9FLAO</name>
<dbReference type="OrthoDB" id="732094at2"/>
<evidence type="ECO:0000313" key="2">
    <source>
        <dbReference type="Proteomes" id="UP000245429"/>
    </source>
</evidence>
<proteinExistence type="predicted"/>
<dbReference type="EMBL" id="CP029463">
    <property type="protein sequence ID" value="AWM12969.1"/>
    <property type="molecule type" value="Genomic_DNA"/>
</dbReference>
<accession>A0A2U8QS85</accession>
<protein>
    <submittedName>
        <fullName evidence="1">Uncharacterized protein</fullName>
    </submittedName>
</protein>
<evidence type="ECO:0000313" key="1">
    <source>
        <dbReference type="EMBL" id="AWM12969.1"/>
    </source>
</evidence>
<reference evidence="1 2" key="1">
    <citation type="submission" date="2018-05" db="EMBL/GenBank/DDBJ databases">
        <title>Flavobacterium sp. MEBiC07310.</title>
        <authorList>
            <person name="Baek K."/>
        </authorList>
    </citation>
    <scope>NUCLEOTIDE SEQUENCE [LARGE SCALE GENOMIC DNA]</scope>
    <source>
        <strain evidence="1 2">MEBiC07310</strain>
    </source>
</reference>
<dbReference type="Proteomes" id="UP000245429">
    <property type="component" value="Chromosome"/>
</dbReference>
<gene>
    <name evidence="1" type="ORF">DI487_03190</name>
</gene>
<dbReference type="KEGG" id="fse:DI487_03190"/>
<dbReference type="RefSeq" id="WP_109568377.1">
    <property type="nucleotide sequence ID" value="NZ_CP029463.1"/>
</dbReference>
<dbReference type="AlphaFoldDB" id="A0A2U8QS85"/>
<sequence length="505" mass="59978">MNDLNHIISSLSSEEQTRFTEYLKKKNRRNDTKNIQLFKLISKDHLTSEALCKKLYKDGNKAAYHALRKRLLQSLIDFIANISIEEENSVDMQVIKYILASRTFLLNNKSIIAYKLLHKAEILAQEHNLFAILNEIYHTKIQYAHTNPSIELEAEIEKYKVNQKKHQLEDQLNMVYAKVRLTLNQITYKGKTINFQMLFESILKEHNISLEEAVSFKSVYQLMTIISISAFVTNDYLQVEPFLISIYKTIKNQKDKDKQAFYHIQVLYLISNTLFRNKKFENSLAYLDLMRQKMLEKNKKHYNTFLLKHYKLLALNYNFSNRQEEAIALLESVKNKKHNDIESQLDIHLSLVMFYFQKGSLKNAQTILSKLYHTDNWYMEKAGKEWVIKKNLIEILLYIDLNLIDLVESRLLSFKRSYFKYLQEINQERVITYLQLIEYYYKNPEKVTSGAFKEKVENSFVWISPDQEDIFVMSFYAWLKSKMENRTLYETTTDLIEQSKTIASN</sequence>
<keyword evidence="2" id="KW-1185">Reference proteome</keyword>